<keyword evidence="2" id="KW-0805">Transcription regulation</keyword>
<protein>
    <submittedName>
        <fullName evidence="8">DNA-binding response regulator</fullName>
    </submittedName>
</protein>
<dbReference type="SUPFAM" id="SSF52172">
    <property type="entry name" value="CheY-like"/>
    <property type="match status" value="1"/>
</dbReference>
<keyword evidence="9" id="KW-1185">Reference proteome</keyword>
<organism evidence="8 9">
    <name type="scientific">Planotetraspora thailandica</name>
    <dbReference type="NCBI Taxonomy" id="487172"/>
    <lineage>
        <taxon>Bacteria</taxon>
        <taxon>Bacillati</taxon>
        <taxon>Actinomycetota</taxon>
        <taxon>Actinomycetes</taxon>
        <taxon>Streptosporangiales</taxon>
        <taxon>Streptosporangiaceae</taxon>
        <taxon>Planotetraspora</taxon>
    </lineage>
</organism>
<dbReference type="Gene3D" id="3.40.50.2300">
    <property type="match status" value="1"/>
</dbReference>
<gene>
    <name evidence="8" type="ORF">Pth03_57460</name>
</gene>
<evidence type="ECO:0000313" key="9">
    <source>
        <dbReference type="Proteomes" id="UP000605992"/>
    </source>
</evidence>
<keyword evidence="4" id="KW-0804">Transcription</keyword>
<name>A0A8J3V8E8_9ACTN</name>
<dbReference type="InterPro" id="IPR058245">
    <property type="entry name" value="NreC/VraR/RcsB-like_REC"/>
</dbReference>
<dbReference type="GO" id="GO:0006355">
    <property type="term" value="P:regulation of DNA-templated transcription"/>
    <property type="evidence" value="ECO:0007669"/>
    <property type="project" value="InterPro"/>
</dbReference>
<dbReference type="CDD" id="cd17535">
    <property type="entry name" value="REC_NarL-like"/>
    <property type="match status" value="1"/>
</dbReference>
<dbReference type="SUPFAM" id="SSF46894">
    <property type="entry name" value="C-terminal effector domain of the bipartite response regulators"/>
    <property type="match status" value="1"/>
</dbReference>
<comment type="caution">
    <text evidence="8">The sequence shown here is derived from an EMBL/GenBank/DDBJ whole genome shotgun (WGS) entry which is preliminary data.</text>
</comment>
<dbReference type="PROSITE" id="PS00622">
    <property type="entry name" value="HTH_LUXR_1"/>
    <property type="match status" value="1"/>
</dbReference>
<evidence type="ECO:0000256" key="2">
    <source>
        <dbReference type="ARBA" id="ARBA00023015"/>
    </source>
</evidence>
<feature type="modified residue" description="4-aspartylphosphate" evidence="5">
    <location>
        <position position="65"/>
    </location>
</feature>
<evidence type="ECO:0000256" key="1">
    <source>
        <dbReference type="ARBA" id="ARBA00022553"/>
    </source>
</evidence>
<dbReference type="SMART" id="SM00448">
    <property type="entry name" value="REC"/>
    <property type="match status" value="1"/>
</dbReference>
<evidence type="ECO:0000259" key="6">
    <source>
        <dbReference type="PROSITE" id="PS50043"/>
    </source>
</evidence>
<evidence type="ECO:0000256" key="4">
    <source>
        <dbReference type="ARBA" id="ARBA00023163"/>
    </source>
</evidence>
<keyword evidence="3 8" id="KW-0238">DNA-binding</keyword>
<dbReference type="GO" id="GO:0000160">
    <property type="term" value="P:phosphorelay signal transduction system"/>
    <property type="evidence" value="ECO:0007669"/>
    <property type="project" value="InterPro"/>
</dbReference>
<dbReference type="InterPro" id="IPR016032">
    <property type="entry name" value="Sig_transdc_resp-reg_C-effctor"/>
</dbReference>
<dbReference type="InterPro" id="IPR011006">
    <property type="entry name" value="CheY-like_superfamily"/>
</dbReference>
<reference evidence="8" key="1">
    <citation type="submission" date="2021-01" db="EMBL/GenBank/DDBJ databases">
        <title>Whole genome shotgun sequence of Planotetraspora thailandica NBRC 104271.</title>
        <authorList>
            <person name="Komaki H."/>
            <person name="Tamura T."/>
        </authorList>
    </citation>
    <scope>NUCLEOTIDE SEQUENCE</scope>
    <source>
        <strain evidence="8">NBRC 104271</strain>
    </source>
</reference>
<dbReference type="InterPro" id="IPR001789">
    <property type="entry name" value="Sig_transdc_resp-reg_receiver"/>
</dbReference>
<keyword evidence="1 5" id="KW-0597">Phosphoprotein</keyword>
<dbReference type="PROSITE" id="PS50043">
    <property type="entry name" value="HTH_LUXR_2"/>
    <property type="match status" value="1"/>
</dbReference>
<feature type="domain" description="Response regulatory" evidence="7">
    <location>
        <begin position="14"/>
        <end position="130"/>
    </location>
</feature>
<evidence type="ECO:0000313" key="8">
    <source>
        <dbReference type="EMBL" id="GII57357.1"/>
    </source>
</evidence>
<dbReference type="Pfam" id="PF00072">
    <property type="entry name" value="Response_reg"/>
    <property type="match status" value="1"/>
</dbReference>
<dbReference type="PRINTS" id="PR00038">
    <property type="entry name" value="HTHLUXR"/>
</dbReference>
<dbReference type="AlphaFoldDB" id="A0A8J3V8E8"/>
<dbReference type="EMBL" id="BOOR01000050">
    <property type="protein sequence ID" value="GII57357.1"/>
    <property type="molecule type" value="Genomic_DNA"/>
</dbReference>
<dbReference type="InterPro" id="IPR039420">
    <property type="entry name" value="WalR-like"/>
</dbReference>
<proteinExistence type="predicted"/>
<feature type="domain" description="HTH luxR-type" evidence="6">
    <location>
        <begin position="151"/>
        <end position="216"/>
    </location>
</feature>
<dbReference type="GO" id="GO:0003677">
    <property type="term" value="F:DNA binding"/>
    <property type="evidence" value="ECO:0007669"/>
    <property type="project" value="UniProtKB-KW"/>
</dbReference>
<dbReference type="CDD" id="cd06170">
    <property type="entry name" value="LuxR_C_like"/>
    <property type="match status" value="1"/>
</dbReference>
<dbReference type="PANTHER" id="PTHR43214">
    <property type="entry name" value="TWO-COMPONENT RESPONSE REGULATOR"/>
    <property type="match status" value="1"/>
</dbReference>
<dbReference type="Proteomes" id="UP000605992">
    <property type="component" value="Unassembled WGS sequence"/>
</dbReference>
<accession>A0A8J3V8E8</accession>
<dbReference type="Pfam" id="PF00196">
    <property type="entry name" value="GerE"/>
    <property type="match status" value="1"/>
</dbReference>
<dbReference type="PANTHER" id="PTHR43214:SF24">
    <property type="entry name" value="TRANSCRIPTIONAL REGULATORY PROTEIN NARL-RELATED"/>
    <property type="match status" value="1"/>
</dbReference>
<dbReference type="SMART" id="SM00421">
    <property type="entry name" value="HTH_LUXR"/>
    <property type="match status" value="1"/>
</dbReference>
<evidence type="ECO:0000256" key="5">
    <source>
        <dbReference type="PROSITE-ProRule" id="PRU00169"/>
    </source>
</evidence>
<evidence type="ECO:0000256" key="3">
    <source>
        <dbReference type="ARBA" id="ARBA00023125"/>
    </source>
</evidence>
<dbReference type="InterPro" id="IPR000792">
    <property type="entry name" value="Tscrpt_reg_LuxR_C"/>
</dbReference>
<sequence>MRMDTDRDTPAAIRVLLADDHPALRRGLALLLETLPGIEVVAHAGDGEVTLREIALHRPDVVVMDLHMPVMDGVATTERVVRDYPGTAVLVLTMVSEDTMVTEALRAGARGYLLKTAESDEIERAIRAVAAGDAIFSQAVAGRLIDRLSAREPPLPQLSPREREVLDEVATGATNGAIALRLHLSHKTVANHVSAILLKLGVATRGQAIVIAKDAGLGRRG</sequence>
<evidence type="ECO:0000259" key="7">
    <source>
        <dbReference type="PROSITE" id="PS50110"/>
    </source>
</evidence>
<dbReference type="PROSITE" id="PS50110">
    <property type="entry name" value="RESPONSE_REGULATORY"/>
    <property type="match status" value="1"/>
</dbReference>